<dbReference type="InterPro" id="IPR008030">
    <property type="entry name" value="NmrA-like"/>
</dbReference>
<dbReference type="Proteomes" id="UP001140453">
    <property type="component" value="Unassembled WGS sequence"/>
</dbReference>
<evidence type="ECO:0000313" key="3">
    <source>
        <dbReference type="Proteomes" id="UP001140453"/>
    </source>
</evidence>
<gene>
    <name evidence="2" type="ORF">N0V93_007921</name>
</gene>
<comment type="caution">
    <text evidence="2">The sequence shown here is derived from an EMBL/GenBank/DDBJ whole genome shotgun (WGS) entry which is preliminary data.</text>
</comment>
<dbReference type="InterPro" id="IPR051604">
    <property type="entry name" value="Ergot_Alk_Oxidoreductase"/>
</dbReference>
<sequence length="310" mass="33514">MTTVIVFGPTGNIGSVAAHTAQKKGAKVWLAMRDTQKPIPGLTPEQEKAGSFERVQADLTKPETVTAAVKTSGAKHAFIYLAHGSQDHMKATIEALKASGITFVVFLSSFTVGHHKLQDISPDELIPFIHARVELSLDEVYGPENYVAIRPGGFATNLLQHKGGLASGEIKMFGPNYKHDLITPTDMGRVSGTILAQGLPEDGQRKVFLYGPQVVTQKEGLQVVADVLGKKITVSGTSPEQALEGFAAHGVPKPLAEYMVRRLGDDSVTDETEASWRASYEEGVENVKKYTGQPATGFREWVAANQELFK</sequence>
<dbReference type="AlphaFoldDB" id="A0A9W9CU99"/>
<dbReference type="Pfam" id="PF05368">
    <property type="entry name" value="NmrA"/>
    <property type="match status" value="1"/>
</dbReference>
<organism evidence="2 3">
    <name type="scientific">Gnomoniopsis smithogilvyi</name>
    <dbReference type="NCBI Taxonomy" id="1191159"/>
    <lineage>
        <taxon>Eukaryota</taxon>
        <taxon>Fungi</taxon>
        <taxon>Dikarya</taxon>
        <taxon>Ascomycota</taxon>
        <taxon>Pezizomycotina</taxon>
        <taxon>Sordariomycetes</taxon>
        <taxon>Sordariomycetidae</taxon>
        <taxon>Diaporthales</taxon>
        <taxon>Gnomoniaceae</taxon>
        <taxon>Gnomoniopsis</taxon>
    </lineage>
</organism>
<keyword evidence="3" id="KW-1185">Reference proteome</keyword>
<dbReference type="OrthoDB" id="419598at2759"/>
<proteinExistence type="predicted"/>
<accession>A0A9W9CU99</accession>
<evidence type="ECO:0000313" key="2">
    <source>
        <dbReference type="EMBL" id="KAJ4387332.1"/>
    </source>
</evidence>
<dbReference type="PANTHER" id="PTHR43162:SF1">
    <property type="entry name" value="PRESTALK A DIFFERENTIATION PROTEIN A"/>
    <property type="match status" value="1"/>
</dbReference>
<name>A0A9W9CU99_9PEZI</name>
<dbReference type="Gene3D" id="3.40.50.720">
    <property type="entry name" value="NAD(P)-binding Rossmann-like Domain"/>
    <property type="match status" value="1"/>
</dbReference>
<reference evidence="2" key="1">
    <citation type="submission" date="2022-10" db="EMBL/GenBank/DDBJ databases">
        <title>Tapping the CABI collections for fungal endophytes: first genome assemblies for Collariella, Neodidymelliopsis, Ascochyta clinopodiicola, Didymella pomorum, Didymosphaeria variabile, Neocosmospora piperis and Neocucurbitaria cava.</title>
        <authorList>
            <person name="Hill R."/>
        </authorList>
    </citation>
    <scope>NUCLEOTIDE SEQUENCE</scope>
    <source>
        <strain evidence="2">IMI 355082</strain>
    </source>
</reference>
<protein>
    <recommendedName>
        <fullName evidence="1">NmrA-like domain-containing protein</fullName>
    </recommendedName>
</protein>
<dbReference type="InterPro" id="IPR036291">
    <property type="entry name" value="NAD(P)-bd_dom_sf"/>
</dbReference>
<evidence type="ECO:0000259" key="1">
    <source>
        <dbReference type="Pfam" id="PF05368"/>
    </source>
</evidence>
<feature type="domain" description="NmrA-like" evidence="1">
    <location>
        <begin position="3"/>
        <end position="258"/>
    </location>
</feature>
<dbReference type="PANTHER" id="PTHR43162">
    <property type="match status" value="1"/>
</dbReference>
<dbReference type="EMBL" id="JAPEVB010000005">
    <property type="protein sequence ID" value="KAJ4387332.1"/>
    <property type="molecule type" value="Genomic_DNA"/>
</dbReference>
<dbReference type="SUPFAM" id="SSF51735">
    <property type="entry name" value="NAD(P)-binding Rossmann-fold domains"/>
    <property type="match status" value="1"/>
</dbReference>